<sequence length="80" mass="9027">MESVAVHVGSGKNLKIAVTKRKDFLYIKGYRCTQGCLDCPLHVVGEDLENLNRSCKHLSKKDLLMELKLAFNISEKISFT</sequence>
<accession>A0A9W6GIQ5</accession>
<protein>
    <submittedName>
        <fullName evidence="1">Uncharacterized protein</fullName>
    </submittedName>
</protein>
<evidence type="ECO:0000313" key="1">
    <source>
        <dbReference type="EMBL" id="GLI54817.1"/>
    </source>
</evidence>
<gene>
    <name evidence="1" type="ORF">PM10SUCC1_03320</name>
</gene>
<evidence type="ECO:0000313" key="2">
    <source>
        <dbReference type="Proteomes" id="UP001144471"/>
    </source>
</evidence>
<name>A0A9W6GIQ5_9FUSO</name>
<proteinExistence type="predicted"/>
<dbReference type="Proteomes" id="UP001144471">
    <property type="component" value="Unassembled WGS sequence"/>
</dbReference>
<comment type="caution">
    <text evidence="1">The sequence shown here is derived from an EMBL/GenBank/DDBJ whole genome shotgun (WGS) entry which is preliminary data.</text>
</comment>
<dbReference type="AlphaFoldDB" id="A0A9W6GIQ5"/>
<keyword evidence="2" id="KW-1185">Reference proteome</keyword>
<dbReference type="EMBL" id="BSDY01000001">
    <property type="protein sequence ID" value="GLI54817.1"/>
    <property type="molecule type" value="Genomic_DNA"/>
</dbReference>
<reference evidence="1" key="1">
    <citation type="submission" date="2022-12" db="EMBL/GenBank/DDBJ databases">
        <title>Reference genome sequencing for broad-spectrum identification of bacterial and archaeal isolates by mass spectrometry.</title>
        <authorList>
            <person name="Sekiguchi Y."/>
            <person name="Tourlousse D.M."/>
        </authorList>
    </citation>
    <scope>NUCLEOTIDE SEQUENCE</scope>
    <source>
        <strain evidence="1">10succ1</strain>
    </source>
</reference>
<dbReference type="RefSeq" id="WP_281832862.1">
    <property type="nucleotide sequence ID" value="NZ_BSDY01000001.1"/>
</dbReference>
<organism evidence="1 2">
    <name type="scientific">Propionigenium maris DSM 9537</name>
    <dbReference type="NCBI Taxonomy" id="1123000"/>
    <lineage>
        <taxon>Bacteria</taxon>
        <taxon>Fusobacteriati</taxon>
        <taxon>Fusobacteriota</taxon>
        <taxon>Fusobacteriia</taxon>
        <taxon>Fusobacteriales</taxon>
        <taxon>Fusobacteriaceae</taxon>
        <taxon>Propionigenium</taxon>
    </lineage>
</organism>